<feature type="transmembrane region" description="Helical" evidence="2">
    <location>
        <begin position="169"/>
        <end position="193"/>
    </location>
</feature>
<accession>A0A415MAS6</accession>
<reference evidence="4 5" key="1">
    <citation type="submission" date="2018-08" db="EMBL/GenBank/DDBJ databases">
        <title>A genome reference for cultivated species of the human gut microbiota.</title>
        <authorList>
            <person name="Zou Y."/>
            <person name="Xue W."/>
            <person name="Luo G."/>
        </authorList>
    </citation>
    <scope>NUCLEOTIDE SEQUENCE [LARGE SCALE GENOMIC DNA]</scope>
    <source>
        <strain evidence="4 5">AF36-7BH</strain>
    </source>
</reference>
<dbReference type="AlphaFoldDB" id="A0A415MAS6"/>
<keyword evidence="2" id="KW-1133">Transmembrane helix</keyword>
<dbReference type="SMART" id="SM00530">
    <property type="entry name" value="HTH_XRE"/>
    <property type="match status" value="1"/>
</dbReference>
<dbReference type="GO" id="GO:0003677">
    <property type="term" value="F:DNA binding"/>
    <property type="evidence" value="ECO:0007669"/>
    <property type="project" value="UniProtKB-KW"/>
</dbReference>
<dbReference type="SUPFAM" id="SSF47413">
    <property type="entry name" value="lambda repressor-like DNA-binding domains"/>
    <property type="match status" value="1"/>
</dbReference>
<dbReference type="RefSeq" id="WP_118371051.1">
    <property type="nucleotide sequence ID" value="NZ_QROY01000007.1"/>
</dbReference>
<dbReference type="Pfam" id="PF01381">
    <property type="entry name" value="HTH_3"/>
    <property type="match status" value="1"/>
</dbReference>
<dbReference type="Gene3D" id="1.10.260.40">
    <property type="entry name" value="lambda repressor-like DNA-binding domains"/>
    <property type="match status" value="1"/>
</dbReference>
<dbReference type="PANTHER" id="PTHR46558:SF15">
    <property type="entry name" value="HELIX-TURN-HELIX DOMAIN PROTEIN"/>
    <property type="match status" value="1"/>
</dbReference>
<feature type="domain" description="HTH cro/C1-type" evidence="3">
    <location>
        <begin position="7"/>
        <end position="61"/>
    </location>
</feature>
<feature type="transmembrane region" description="Helical" evidence="2">
    <location>
        <begin position="108"/>
        <end position="126"/>
    </location>
</feature>
<dbReference type="EMBL" id="QROY01000007">
    <property type="protein sequence ID" value="RHL67739.1"/>
    <property type="molecule type" value="Genomic_DNA"/>
</dbReference>
<keyword evidence="2" id="KW-0812">Transmembrane</keyword>
<comment type="caution">
    <text evidence="4">The sequence shown here is derived from an EMBL/GenBank/DDBJ whole genome shotgun (WGS) entry which is preliminary data.</text>
</comment>
<evidence type="ECO:0000259" key="3">
    <source>
        <dbReference type="PROSITE" id="PS50943"/>
    </source>
</evidence>
<evidence type="ECO:0000256" key="2">
    <source>
        <dbReference type="SAM" id="Phobius"/>
    </source>
</evidence>
<feature type="transmembrane region" description="Helical" evidence="2">
    <location>
        <begin position="85"/>
        <end position="102"/>
    </location>
</feature>
<dbReference type="Proteomes" id="UP000285201">
    <property type="component" value="Unassembled WGS sequence"/>
</dbReference>
<gene>
    <name evidence="4" type="ORF">DW007_09905</name>
</gene>
<dbReference type="PROSITE" id="PS50943">
    <property type="entry name" value="HTH_CROC1"/>
    <property type="match status" value="1"/>
</dbReference>
<dbReference type="CDD" id="cd00093">
    <property type="entry name" value="HTH_XRE"/>
    <property type="match status" value="1"/>
</dbReference>
<evidence type="ECO:0000313" key="5">
    <source>
        <dbReference type="Proteomes" id="UP000285201"/>
    </source>
</evidence>
<evidence type="ECO:0000256" key="1">
    <source>
        <dbReference type="ARBA" id="ARBA00023125"/>
    </source>
</evidence>
<protein>
    <submittedName>
        <fullName evidence="4">XRE family transcriptional regulator</fullName>
    </submittedName>
</protein>
<dbReference type="InterPro" id="IPR010982">
    <property type="entry name" value="Lambda_DNA-bd_dom_sf"/>
</dbReference>
<proteinExistence type="predicted"/>
<dbReference type="PANTHER" id="PTHR46558">
    <property type="entry name" value="TRACRIPTIONAL REGULATORY PROTEIN-RELATED-RELATED"/>
    <property type="match status" value="1"/>
</dbReference>
<name>A0A415MAS6_9FIRM</name>
<keyword evidence="2" id="KW-0472">Membrane</keyword>
<sequence length="194" mass="22504">MKLSKQIKKYRTETNLSQEELADKIYVSRQTISNWENEKNYPDIKSLVLMSEVFQVSLDNLVKGDLERMKKEIDTQEYAKFQKDSTIFTVLFIALLIVPIPLVMLWKWFGMALYLCLFGIGMYFAVRIEKYKKKYDIQTFKEIVAFTDGKSLDEIEKAREEGKRPYQKALLVAGSAALAVIIALIMTAVMRLFS</sequence>
<evidence type="ECO:0000313" key="4">
    <source>
        <dbReference type="EMBL" id="RHL67739.1"/>
    </source>
</evidence>
<dbReference type="InterPro" id="IPR001387">
    <property type="entry name" value="Cro/C1-type_HTH"/>
</dbReference>
<keyword evidence="1" id="KW-0238">DNA-binding</keyword>
<organism evidence="4 5">
    <name type="scientific">Lachnospira eligens</name>
    <dbReference type="NCBI Taxonomy" id="39485"/>
    <lineage>
        <taxon>Bacteria</taxon>
        <taxon>Bacillati</taxon>
        <taxon>Bacillota</taxon>
        <taxon>Clostridia</taxon>
        <taxon>Lachnospirales</taxon>
        <taxon>Lachnospiraceae</taxon>
        <taxon>Lachnospira</taxon>
    </lineage>
</organism>